<dbReference type="PROSITE" id="PS50887">
    <property type="entry name" value="GGDEF"/>
    <property type="match status" value="1"/>
</dbReference>
<dbReference type="AlphaFoldDB" id="A0A850QLX5"/>
<dbReference type="Gene3D" id="3.20.20.450">
    <property type="entry name" value="EAL domain"/>
    <property type="match status" value="1"/>
</dbReference>
<dbReference type="Pfam" id="PF00563">
    <property type="entry name" value="EAL"/>
    <property type="match status" value="1"/>
</dbReference>
<sequence length="760" mass="85973">MFRWLFLNENTLTPVEHTSWKLSALRIFLLSGFLLEGGIAIHSSLHAYAQGTYPVLWAILAVYCIKSLAIYYSSRSVRLGAALLVANIYATALIIITMVSNPELARLGYILMYAVPMIARLFFSTRLALSLMFLNVIPFLFLLFGEPYHFFNTHLAESPGPVPVTRIYLHLLLFLFFNFSLPLTVFRVLHALDAMLLRFRSASNALQISYTQYQEVFENAGTALLLTDAAGMILQANNQANALLGRDPETDQEQALFNWLSIENSVRLKVTQSEDSGNLRMSAYRTRDGKMVALDNISQTSSEHYIVALRDVSHLHHMQNELQLSLEREDYLSSHDALTNLPNREMLRQYLFTLLTSKDTSQVTALVSFRLNSIRHANQQFGAHTGDVLLRRFADELSQVLPKNCFCARLRSIVFSFVIEQLRTPGDVIQLVDQIRQALPKELEINGEVLLVQFSAGIALVRPEDAEPDDLIRRSEVALDTARRSSDQSVTLFDEEDALQIRRNVEIEVGVINGLRQNEFHLLYQPKVAHDGSLAGVEALLRWNSATLGKVAPSEFIPIAERSGLIRYISDFVLDQVCAQIRSWLDLFGQSPVVALNLSVSDIARADLIQLIEERCQHYAVETRYLELEITETGLIANESLSIHHLNALKNRGFSIAIDDFGTGYSSLSKLSHFPAHTVKIDRSFVSQIGYNRKSEMIIKAIVSLAEILSCDTVAEGVENQQQENFLKEVGCRYFQGYYYYRPLDVPTINQLLQRAYRVF</sequence>
<dbReference type="CDD" id="cd01949">
    <property type="entry name" value="GGDEF"/>
    <property type="match status" value="1"/>
</dbReference>
<dbReference type="SUPFAM" id="SSF141868">
    <property type="entry name" value="EAL domain-like"/>
    <property type="match status" value="1"/>
</dbReference>
<protein>
    <submittedName>
        <fullName evidence="5">EAL domain-containing protein</fullName>
    </submittedName>
</protein>
<dbReference type="Pfam" id="PF00990">
    <property type="entry name" value="GGDEF"/>
    <property type="match status" value="1"/>
</dbReference>
<dbReference type="InterPro" id="IPR035965">
    <property type="entry name" value="PAS-like_dom_sf"/>
</dbReference>
<dbReference type="Pfam" id="PF13188">
    <property type="entry name" value="PAS_8"/>
    <property type="match status" value="1"/>
</dbReference>
<accession>A0A850QLX5</accession>
<keyword evidence="6" id="KW-1185">Reference proteome</keyword>
<feature type="transmembrane region" description="Helical" evidence="1">
    <location>
        <begin position="79"/>
        <end position="98"/>
    </location>
</feature>
<reference evidence="5 6" key="1">
    <citation type="submission" date="2020-06" db="EMBL/GenBank/DDBJ databases">
        <authorList>
            <person name="Qiu C."/>
            <person name="Liu Z."/>
        </authorList>
    </citation>
    <scope>NUCLEOTIDE SEQUENCE [LARGE SCALE GENOMIC DNA]</scope>
    <source>
        <strain evidence="5 6">EM 1</strain>
    </source>
</reference>
<comment type="caution">
    <text evidence="5">The sequence shown here is derived from an EMBL/GenBank/DDBJ whole genome shotgun (WGS) entry which is preliminary data.</text>
</comment>
<dbReference type="CDD" id="cd01948">
    <property type="entry name" value="EAL"/>
    <property type="match status" value="1"/>
</dbReference>
<feature type="transmembrane region" description="Helical" evidence="1">
    <location>
        <begin position="55"/>
        <end position="72"/>
    </location>
</feature>
<feature type="domain" description="PAS" evidence="2">
    <location>
        <begin position="209"/>
        <end position="249"/>
    </location>
</feature>
<feature type="domain" description="GGDEF" evidence="4">
    <location>
        <begin position="362"/>
        <end position="495"/>
    </location>
</feature>
<dbReference type="Gene3D" id="3.30.70.270">
    <property type="match status" value="1"/>
</dbReference>
<dbReference type="InterPro" id="IPR050706">
    <property type="entry name" value="Cyclic-di-GMP_PDE-like"/>
</dbReference>
<dbReference type="NCBIfam" id="TIGR00254">
    <property type="entry name" value="GGDEF"/>
    <property type="match status" value="1"/>
</dbReference>
<name>A0A850QLX5_9BURK</name>
<dbReference type="InterPro" id="IPR000014">
    <property type="entry name" value="PAS"/>
</dbReference>
<dbReference type="InterPro" id="IPR029787">
    <property type="entry name" value="Nucleotide_cyclase"/>
</dbReference>
<dbReference type="EMBL" id="JABXYJ010000003">
    <property type="protein sequence ID" value="NVO77374.1"/>
    <property type="molecule type" value="Genomic_DNA"/>
</dbReference>
<proteinExistence type="predicted"/>
<dbReference type="PANTHER" id="PTHR33121:SF79">
    <property type="entry name" value="CYCLIC DI-GMP PHOSPHODIESTERASE PDED-RELATED"/>
    <property type="match status" value="1"/>
</dbReference>
<evidence type="ECO:0000259" key="3">
    <source>
        <dbReference type="PROSITE" id="PS50883"/>
    </source>
</evidence>
<keyword evidence="1" id="KW-1133">Transmembrane helix</keyword>
<dbReference type="Gene3D" id="3.30.450.20">
    <property type="entry name" value="PAS domain"/>
    <property type="match status" value="1"/>
</dbReference>
<dbReference type="PROSITE" id="PS50112">
    <property type="entry name" value="PAS"/>
    <property type="match status" value="1"/>
</dbReference>
<dbReference type="InterPro" id="IPR001633">
    <property type="entry name" value="EAL_dom"/>
</dbReference>
<organism evidence="5 6">
    <name type="scientific">Undibacterium oligocarboniphilum</name>
    <dbReference type="NCBI Taxonomy" id="666702"/>
    <lineage>
        <taxon>Bacteria</taxon>
        <taxon>Pseudomonadati</taxon>
        <taxon>Pseudomonadota</taxon>
        <taxon>Betaproteobacteria</taxon>
        <taxon>Burkholderiales</taxon>
        <taxon>Oxalobacteraceae</taxon>
        <taxon>Undibacterium</taxon>
    </lineage>
</organism>
<dbReference type="SMART" id="SM00052">
    <property type="entry name" value="EAL"/>
    <property type="match status" value="1"/>
</dbReference>
<keyword evidence="1" id="KW-0812">Transmembrane</keyword>
<feature type="transmembrane region" description="Helical" evidence="1">
    <location>
        <begin position="167"/>
        <end position="189"/>
    </location>
</feature>
<dbReference type="Proteomes" id="UP000588051">
    <property type="component" value="Unassembled WGS sequence"/>
</dbReference>
<dbReference type="InterPro" id="IPR043128">
    <property type="entry name" value="Rev_trsase/Diguanyl_cyclase"/>
</dbReference>
<dbReference type="PANTHER" id="PTHR33121">
    <property type="entry name" value="CYCLIC DI-GMP PHOSPHODIESTERASE PDEF"/>
    <property type="match status" value="1"/>
</dbReference>
<feature type="transmembrane region" description="Helical" evidence="1">
    <location>
        <begin position="128"/>
        <end position="147"/>
    </location>
</feature>
<dbReference type="SUPFAM" id="SSF55073">
    <property type="entry name" value="Nucleotide cyclase"/>
    <property type="match status" value="1"/>
</dbReference>
<evidence type="ECO:0000313" key="6">
    <source>
        <dbReference type="Proteomes" id="UP000588051"/>
    </source>
</evidence>
<dbReference type="InterPro" id="IPR000160">
    <property type="entry name" value="GGDEF_dom"/>
</dbReference>
<dbReference type="GO" id="GO:0071111">
    <property type="term" value="F:cyclic-guanylate-specific phosphodiesterase activity"/>
    <property type="evidence" value="ECO:0007669"/>
    <property type="project" value="InterPro"/>
</dbReference>
<evidence type="ECO:0000259" key="4">
    <source>
        <dbReference type="PROSITE" id="PS50887"/>
    </source>
</evidence>
<evidence type="ECO:0000256" key="1">
    <source>
        <dbReference type="SAM" id="Phobius"/>
    </source>
</evidence>
<feature type="transmembrane region" description="Helical" evidence="1">
    <location>
        <begin position="27"/>
        <end position="49"/>
    </location>
</feature>
<dbReference type="RefSeq" id="WP_176802646.1">
    <property type="nucleotide sequence ID" value="NZ_JABXYJ010000003.1"/>
</dbReference>
<dbReference type="InterPro" id="IPR035919">
    <property type="entry name" value="EAL_sf"/>
</dbReference>
<evidence type="ECO:0000259" key="2">
    <source>
        <dbReference type="PROSITE" id="PS50112"/>
    </source>
</evidence>
<feature type="domain" description="EAL" evidence="3">
    <location>
        <begin position="504"/>
        <end position="757"/>
    </location>
</feature>
<dbReference type="SUPFAM" id="SSF55785">
    <property type="entry name" value="PYP-like sensor domain (PAS domain)"/>
    <property type="match status" value="1"/>
</dbReference>
<dbReference type="PROSITE" id="PS50883">
    <property type="entry name" value="EAL"/>
    <property type="match status" value="1"/>
</dbReference>
<keyword evidence="1" id="KW-0472">Membrane</keyword>
<gene>
    <name evidence="5" type="ORF">HV832_05965</name>
</gene>
<evidence type="ECO:0000313" key="5">
    <source>
        <dbReference type="EMBL" id="NVO77374.1"/>
    </source>
</evidence>
<dbReference type="SMART" id="SM00267">
    <property type="entry name" value="GGDEF"/>
    <property type="match status" value="1"/>
</dbReference>